<evidence type="ECO:0000256" key="1">
    <source>
        <dbReference type="ARBA" id="ARBA00022737"/>
    </source>
</evidence>
<protein>
    <submittedName>
        <fullName evidence="5">Tetratricopeptide repeat-containing protein</fullName>
    </submittedName>
</protein>
<reference evidence="5 6" key="1">
    <citation type="submission" date="2016-10" db="EMBL/GenBank/DDBJ databases">
        <authorList>
            <person name="de Groot N.N."/>
        </authorList>
    </citation>
    <scope>NUCLEOTIDE SEQUENCE [LARGE SCALE GENOMIC DNA]</scope>
    <source>
        <strain evidence="5 6">TC2-24</strain>
    </source>
</reference>
<dbReference type="PROSITE" id="PS50005">
    <property type="entry name" value="TPR"/>
    <property type="match status" value="2"/>
</dbReference>
<dbReference type="InterPro" id="IPR019734">
    <property type="entry name" value="TPR_rpt"/>
</dbReference>
<feature type="repeat" description="TPR" evidence="3">
    <location>
        <begin position="770"/>
        <end position="803"/>
    </location>
</feature>
<evidence type="ECO:0000313" key="6">
    <source>
        <dbReference type="Proteomes" id="UP000199373"/>
    </source>
</evidence>
<feature type="repeat" description="TPR" evidence="3">
    <location>
        <begin position="1079"/>
        <end position="1112"/>
    </location>
</feature>
<evidence type="ECO:0000256" key="2">
    <source>
        <dbReference type="ARBA" id="ARBA00022803"/>
    </source>
</evidence>
<accession>A0A1I0N9M4</accession>
<dbReference type="AlphaFoldDB" id="A0A1I0N9M4"/>
<keyword evidence="6" id="KW-1185">Reference proteome</keyword>
<evidence type="ECO:0000313" key="5">
    <source>
        <dbReference type="EMBL" id="SEV97580.1"/>
    </source>
</evidence>
<keyword evidence="1" id="KW-0677">Repeat</keyword>
<dbReference type="InterPro" id="IPR011990">
    <property type="entry name" value="TPR-like_helical_dom_sf"/>
</dbReference>
<proteinExistence type="predicted"/>
<dbReference type="InterPro" id="IPR033396">
    <property type="entry name" value="DUF5107"/>
</dbReference>
<dbReference type="SMART" id="SM00028">
    <property type="entry name" value="TPR"/>
    <property type="match status" value="6"/>
</dbReference>
<name>A0A1I0N9M4_9BACT</name>
<dbReference type="Proteomes" id="UP000199373">
    <property type="component" value="Unassembled WGS sequence"/>
</dbReference>
<dbReference type="PANTHER" id="PTHR44943">
    <property type="entry name" value="CELLULOSE SYNTHASE OPERON PROTEIN C"/>
    <property type="match status" value="1"/>
</dbReference>
<sequence length="1126" mass="131499">MVKAWREMVTIPTYEVGKPEKNPIFLEKRVYQGSSGVIYPYPVIESISDEKIDKQWKAIWLENEYIKIMILPELGGRVQMAYDKIKQRHFVYYNHVIKPALVGLTGPWISGGIEFNWPQHHRPSTYLPIDATIVENEDGSVTVWVNEMERMFHQKGMAGFTLRPGCAYLEIQGRVFNRTNLPQTFLWWANPAVEVNDDYQSVFPPDVNAVFDHGKRAVSSFPVATGIYYKMDYSAGVDISNYKNIKVPTSYMAVNSKYDFEGGYENDTRAGMLHVASHYLSPGKKQWTWGNGDFGRAWDRNLTDETTPEEAEKYKITRMGFRPYIELMAGVYTENQPDFAWLMPYEEKQFVQYFMPYREIGIVKQASKDFVFNIEEVGQGRVCFKILATSEQKVHMFLGDEDDKTLYDKVVTLTPDAIFEETVDTRGSSLVDLYFQIDRADSPRRLPMFQWNPEYDEIRPIPDAAEAALSPQDTKTVDQLYLTGLHLEQYRHATWSALDYYEEALRRDPLDYRCNTQLGLWYLRRARIDKAKEYLQTAVKVLKKRNPNPYDGESLFYLGIVNKFLGNMEPAYEYFWKATWNKAWADAGYFEAACISMDGECWESALNELELSLISNSHNHKARAMKAVVLRKLGRQQEALAWIHENYRIDPFNYVSMVEEHLLTGSDEPLERMVELMHGNIYNYHETALDYAQAGLEDETRLVLETAIEKGVEKSPLTWYYLSFYSDDIFESIKDMRTASKISPDYCFPNRLEDAQMFQQMQMLTMGEDARMSYYLGCLYYDKRQYDLAVKYWEQSVKADPKFPTVWRNLALAYFNKSQYIPSFDSALEDEKEKAVEYMEKAFHLDKADARVLMELDQLYKRLQHPHQERLDFLQKYPHLISQREDLMLEEITLLNQLGHYKEAMAKLDGHQFHPWEGGEGKVPAQYQFCRVELAKKALVARQYEEAVRLLEECLDYPSHLGEGKLYGAQENDIYYFLGVAYDAMGKKEHARECWEEATQGPQQPVAAMYYNDAKPDKFFYQGLALSKLGREDQAHGRFYKLVNYGKQHLFEKQVMDYFAVSLPDLLIWEDSLDARNEIHCKYMLALGYYGLGDHDKALDYLEEVEELDKNHQGIWQFRTLIDMKL</sequence>
<dbReference type="Pfam" id="PF17128">
    <property type="entry name" value="DUF5107"/>
    <property type="match status" value="1"/>
</dbReference>
<dbReference type="SUPFAM" id="SSF48452">
    <property type="entry name" value="TPR-like"/>
    <property type="match status" value="3"/>
</dbReference>
<gene>
    <name evidence="5" type="ORF">SAMN04487850_1053</name>
</gene>
<organism evidence="5 6">
    <name type="scientific">Prevotella aff. ruminicola Tc2-24</name>
    <dbReference type="NCBI Taxonomy" id="81582"/>
    <lineage>
        <taxon>Bacteria</taxon>
        <taxon>Pseudomonadati</taxon>
        <taxon>Bacteroidota</taxon>
        <taxon>Bacteroidia</taxon>
        <taxon>Bacteroidales</taxon>
        <taxon>Prevotellaceae</taxon>
        <taxon>Prevotella</taxon>
    </lineage>
</organism>
<dbReference type="PANTHER" id="PTHR44943:SF8">
    <property type="entry name" value="TPR REPEAT-CONTAINING PROTEIN MJ0263"/>
    <property type="match status" value="1"/>
</dbReference>
<feature type="domain" description="DUF5107" evidence="4">
    <location>
        <begin position="38"/>
        <end position="356"/>
    </location>
</feature>
<dbReference type="InterPro" id="IPR051685">
    <property type="entry name" value="Ycf3/AcsC/BcsC/TPR_MFPF"/>
</dbReference>
<dbReference type="EMBL" id="FOIQ01000002">
    <property type="protein sequence ID" value="SEV97580.1"/>
    <property type="molecule type" value="Genomic_DNA"/>
</dbReference>
<evidence type="ECO:0000259" key="4">
    <source>
        <dbReference type="Pfam" id="PF17128"/>
    </source>
</evidence>
<evidence type="ECO:0000256" key="3">
    <source>
        <dbReference type="PROSITE-ProRule" id="PRU00339"/>
    </source>
</evidence>
<dbReference type="Pfam" id="PF13181">
    <property type="entry name" value="TPR_8"/>
    <property type="match status" value="2"/>
</dbReference>
<dbReference type="Pfam" id="PF13432">
    <property type="entry name" value="TPR_16"/>
    <property type="match status" value="1"/>
</dbReference>
<dbReference type="Gene3D" id="1.25.40.10">
    <property type="entry name" value="Tetratricopeptide repeat domain"/>
    <property type="match status" value="4"/>
</dbReference>
<dbReference type="RefSeq" id="WP_091915166.1">
    <property type="nucleotide sequence ID" value="NZ_FOIQ01000002.1"/>
</dbReference>
<keyword evidence="2 3" id="KW-0802">TPR repeat</keyword>